<feature type="compositionally biased region" description="Polar residues" evidence="1">
    <location>
        <begin position="70"/>
        <end position="84"/>
    </location>
</feature>
<sequence>MANGTQGQPIVHTGSWRATLPRSASGRNAIYARFFQRKKQVKRPCGAKHSSHLSPRSASPTMKGPVRGQVYSNTLPPIQSSGTLTLRDMLGQSPTAPPSTWKEWALRRGIG</sequence>
<dbReference type="AlphaFoldDB" id="A0AAD1T490"/>
<reference evidence="2" key="1">
    <citation type="submission" date="2022-03" db="EMBL/GenBank/DDBJ databases">
        <authorList>
            <person name="Alioto T."/>
            <person name="Alioto T."/>
            <person name="Gomez Garrido J."/>
        </authorList>
    </citation>
    <scope>NUCLEOTIDE SEQUENCE</scope>
</reference>
<dbReference type="Proteomes" id="UP001295444">
    <property type="component" value="Chromosome 09"/>
</dbReference>
<evidence type="ECO:0000313" key="3">
    <source>
        <dbReference type="Proteomes" id="UP001295444"/>
    </source>
</evidence>
<protein>
    <submittedName>
        <fullName evidence="2">Uncharacterized protein</fullName>
    </submittedName>
</protein>
<proteinExistence type="predicted"/>
<evidence type="ECO:0000313" key="2">
    <source>
        <dbReference type="EMBL" id="CAH2314818.1"/>
    </source>
</evidence>
<dbReference type="EMBL" id="OW240920">
    <property type="protein sequence ID" value="CAH2314818.1"/>
    <property type="molecule type" value="Genomic_DNA"/>
</dbReference>
<feature type="compositionally biased region" description="Basic residues" evidence="1">
    <location>
        <begin position="38"/>
        <end position="51"/>
    </location>
</feature>
<evidence type="ECO:0000256" key="1">
    <source>
        <dbReference type="SAM" id="MobiDB-lite"/>
    </source>
</evidence>
<gene>
    <name evidence="2" type="ORF">PECUL_23A047815</name>
</gene>
<keyword evidence="3" id="KW-1185">Reference proteome</keyword>
<organism evidence="2 3">
    <name type="scientific">Pelobates cultripes</name>
    <name type="common">Western spadefoot toad</name>
    <dbReference type="NCBI Taxonomy" id="61616"/>
    <lineage>
        <taxon>Eukaryota</taxon>
        <taxon>Metazoa</taxon>
        <taxon>Chordata</taxon>
        <taxon>Craniata</taxon>
        <taxon>Vertebrata</taxon>
        <taxon>Euteleostomi</taxon>
        <taxon>Amphibia</taxon>
        <taxon>Batrachia</taxon>
        <taxon>Anura</taxon>
        <taxon>Pelobatoidea</taxon>
        <taxon>Pelobatidae</taxon>
        <taxon>Pelobates</taxon>
    </lineage>
</organism>
<name>A0AAD1T490_PELCU</name>
<accession>A0AAD1T490</accession>
<feature type="region of interest" description="Disordered" evidence="1">
    <location>
        <begin position="38"/>
        <end position="111"/>
    </location>
</feature>